<feature type="region of interest" description="Disordered" evidence="4">
    <location>
        <begin position="1"/>
        <end position="20"/>
    </location>
</feature>
<sequence length="914" mass="99299">MDSPKSCKPTTTNTFAPETVPAQESPVFSYISNLSPIQPVKPPPVTQGFPGLNSPPLVFTSPRLNPHSQPNFHKRAQLQGLSAAKLSGQDEGCKNNIPAVNASENLDVQLHTSQITCNKKESYGRNSVDDQTESPTGCSDQFLTDIVDMDSVDPNVPSDSTVKKSEIIDLPPDAVTVTREIEDVHKEDASTEFSSVETDLKKGDTVSVNHSPKLESELPVDHALTNQSQDSIIETVEAEWAGSRDLSSCSGSTQTEKENEDYVEATGQLSTEPVQKKVRSNPEAFQLRGVRRRCLQFENAMQSNQPAENPSDSGGPKSLSVGTPSTPICPKQADTIQPLYPRNTNSTIKIPKPSGIGLHLNSIVNAVQAGSGAVVHVKSAQMGNFSIRGKKSIPIINSHLSDASKSSSVFPLAENVSASTDDNRHESHASMAVNSANSLSTFMVKPSNDSVVLNPVEYQSTPGNKRKHNDTETIGSSGELKSSPKKKRKKTSDSGDGDGCKRCNCKKSQCLKLYCDCFAAGIYCAEPCACQGCYNRPEYEDTVIETRQQIESRNPLAFAPKVVQNNVEPLASSYGEDGTHFTPSSARHKRGCNCKKSMCLKKYCECYQAKVGCSDGCRCEGCKNVYGRKGEHGMVKDVLSKEGTNERTDSSFIEQMVASGNSLYQTELCNPHNLTPLTPAVQFLNHRKDASAAWFQSGEYFQSPGSNLSSVAPYMMSPRSPRDSINNGMISEKFLDLVDRELCYGNAETADELVSVCHQPGKPGNLSGIRNPQEWANNSKDQSFSGSKQYSSTSYHWHGSPNTPMAQFSGTKDLKVVELDGDLSNIMHDDTPDILKDCPTPVNAVKVSSPNKKRISPPHSRHHDISSSSSHGVRTGRKFILKAVPSFPPLTPCIASKDAPAQQKNDPQNCTQNK</sequence>
<dbReference type="EMBL" id="NKXS01002675">
    <property type="protein sequence ID" value="PIN12528.1"/>
    <property type="molecule type" value="Genomic_DNA"/>
</dbReference>
<evidence type="ECO:0000313" key="7">
    <source>
        <dbReference type="Proteomes" id="UP000231279"/>
    </source>
</evidence>
<evidence type="ECO:0000256" key="3">
    <source>
        <dbReference type="ARBA" id="ARBA00023242"/>
    </source>
</evidence>
<evidence type="ECO:0000256" key="1">
    <source>
        <dbReference type="ARBA" id="ARBA00004123"/>
    </source>
</evidence>
<dbReference type="AlphaFoldDB" id="A0A2G9H4T7"/>
<dbReference type="Proteomes" id="UP000231279">
    <property type="component" value="Unassembled WGS sequence"/>
</dbReference>
<dbReference type="InterPro" id="IPR044522">
    <property type="entry name" value="TSO1-like"/>
</dbReference>
<feature type="compositionally biased region" description="Polar residues" evidence="4">
    <location>
        <begin position="245"/>
        <end position="254"/>
    </location>
</feature>
<feature type="compositionally biased region" description="Polar residues" evidence="4">
    <location>
        <begin position="768"/>
        <end position="808"/>
    </location>
</feature>
<comment type="subcellular location">
    <subcellularLocation>
        <location evidence="1">Nucleus</location>
    </subcellularLocation>
</comment>
<feature type="region of interest" description="Disordered" evidence="4">
    <location>
        <begin position="39"/>
        <end position="62"/>
    </location>
</feature>
<feature type="region of interest" description="Disordered" evidence="4">
    <location>
        <begin position="242"/>
        <end position="267"/>
    </location>
</feature>
<keyword evidence="3" id="KW-0539">Nucleus</keyword>
<dbReference type="SMART" id="SM01114">
    <property type="entry name" value="CXC"/>
    <property type="match status" value="2"/>
</dbReference>
<evidence type="ECO:0000313" key="6">
    <source>
        <dbReference type="EMBL" id="PIN12528.1"/>
    </source>
</evidence>
<evidence type="ECO:0000256" key="2">
    <source>
        <dbReference type="ARBA" id="ARBA00007267"/>
    </source>
</evidence>
<feature type="domain" description="CRC" evidence="5">
    <location>
        <begin position="499"/>
        <end position="627"/>
    </location>
</feature>
<keyword evidence="7" id="KW-1185">Reference proteome</keyword>
<feature type="region of interest" description="Disordered" evidence="4">
    <location>
        <begin position="892"/>
        <end position="914"/>
    </location>
</feature>
<dbReference type="STRING" id="429701.A0A2G9H4T7"/>
<feature type="compositionally biased region" description="Polar residues" evidence="4">
    <location>
        <begin position="454"/>
        <end position="463"/>
    </location>
</feature>
<dbReference type="GO" id="GO:0005634">
    <property type="term" value="C:nucleus"/>
    <property type="evidence" value="ECO:0007669"/>
    <property type="project" value="UniProtKB-SubCell"/>
</dbReference>
<dbReference type="Pfam" id="PF03638">
    <property type="entry name" value="TCR"/>
    <property type="match status" value="2"/>
</dbReference>
<feature type="region of interest" description="Disordered" evidence="4">
    <location>
        <begin position="454"/>
        <end position="499"/>
    </location>
</feature>
<dbReference type="OrthoDB" id="6283463at2759"/>
<feature type="compositionally biased region" description="Polar residues" evidence="4">
    <location>
        <begin position="302"/>
        <end position="312"/>
    </location>
</feature>
<gene>
    <name evidence="6" type="ORF">CDL12_14865</name>
</gene>
<evidence type="ECO:0000256" key="4">
    <source>
        <dbReference type="SAM" id="MobiDB-lite"/>
    </source>
</evidence>
<evidence type="ECO:0000259" key="5">
    <source>
        <dbReference type="PROSITE" id="PS51634"/>
    </source>
</evidence>
<name>A0A2G9H4T7_9LAMI</name>
<feature type="region of interest" description="Disordered" evidence="4">
    <location>
        <begin position="761"/>
        <end position="808"/>
    </location>
</feature>
<feature type="compositionally biased region" description="Polar residues" evidence="4">
    <location>
        <begin position="902"/>
        <end position="914"/>
    </location>
</feature>
<accession>A0A2G9H4T7</accession>
<dbReference type="InterPro" id="IPR033467">
    <property type="entry name" value="Tesmin/TSO1-like_CXC"/>
</dbReference>
<dbReference type="PANTHER" id="PTHR46159:SF6">
    <property type="entry name" value="OS12G0605300 PROTEIN"/>
    <property type="match status" value="1"/>
</dbReference>
<feature type="compositionally biased region" description="Basic residues" evidence="4">
    <location>
        <begin position="851"/>
        <end position="862"/>
    </location>
</feature>
<feature type="region of interest" description="Disordered" evidence="4">
    <location>
        <begin position="841"/>
        <end position="874"/>
    </location>
</feature>
<feature type="region of interest" description="Disordered" evidence="4">
    <location>
        <begin position="302"/>
        <end position="324"/>
    </location>
</feature>
<reference evidence="7" key="1">
    <citation type="journal article" date="2018" name="Gigascience">
        <title>Genome assembly of the Pink Ipe (Handroanthus impetiginosus, Bignoniaceae), a highly valued, ecologically keystone Neotropical timber forest tree.</title>
        <authorList>
            <person name="Silva-Junior O.B."/>
            <person name="Grattapaglia D."/>
            <person name="Novaes E."/>
            <person name="Collevatti R.G."/>
        </authorList>
    </citation>
    <scope>NUCLEOTIDE SEQUENCE [LARGE SCALE GENOMIC DNA]</scope>
    <source>
        <strain evidence="7">cv. UFG-1</strain>
    </source>
</reference>
<dbReference type="GO" id="GO:0003700">
    <property type="term" value="F:DNA-binding transcription factor activity"/>
    <property type="evidence" value="ECO:0007669"/>
    <property type="project" value="InterPro"/>
</dbReference>
<dbReference type="PROSITE" id="PS51634">
    <property type="entry name" value="CRC"/>
    <property type="match status" value="1"/>
</dbReference>
<dbReference type="InterPro" id="IPR005172">
    <property type="entry name" value="CRC"/>
</dbReference>
<comment type="caution">
    <text evidence="6">The sequence shown here is derived from an EMBL/GenBank/DDBJ whole genome shotgun (WGS) entry which is preliminary data.</text>
</comment>
<protein>
    <recommendedName>
        <fullName evidence="5">CRC domain-containing protein</fullName>
    </recommendedName>
</protein>
<proteinExistence type="inferred from homology"/>
<comment type="similarity">
    <text evidence="2">Belongs to the lin-54 family.</text>
</comment>
<organism evidence="6 7">
    <name type="scientific">Handroanthus impetiginosus</name>
    <dbReference type="NCBI Taxonomy" id="429701"/>
    <lineage>
        <taxon>Eukaryota</taxon>
        <taxon>Viridiplantae</taxon>
        <taxon>Streptophyta</taxon>
        <taxon>Embryophyta</taxon>
        <taxon>Tracheophyta</taxon>
        <taxon>Spermatophyta</taxon>
        <taxon>Magnoliopsida</taxon>
        <taxon>eudicotyledons</taxon>
        <taxon>Gunneridae</taxon>
        <taxon>Pentapetalae</taxon>
        <taxon>asterids</taxon>
        <taxon>lamiids</taxon>
        <taxon>Lamiales</taxon>
        <taxon>Bignoniaceae</taxon>
        <taxon>Crescentiina</taxon>
        <taxon>Tabebuia alliance</taxon>
        <taxon>Handroanthus</taxon>
    </lineage>
</organism>
<dbReference type="PANTHER" id="PTHR46159">
    <property type="entry name" value="PROTEIN TESMIN/TSO1-LIKE CXC 2"/>
    <property type="match status" value="1"/>
</dbReference>